<evidence type="ECO:0000256" key="1">
    <source>
        <dbReference type="SAM" id="MobiDB-lite"/>
    </source>
</evidence>
<organism evidence="2 3">
    <name type="scientific">Oryza sativa subsp. japonica</name>
    <name type="common">Rice</name>
    <dbReference type="NCBI Taxonomy" id="39947"/>
    <lineage>
        <taxon>Eukaryota</taxon>
        <taxon>Viridiplantae</taxon>
        <taxon>Streptophyta</taxon>
        <taxon>Embryophyta</taxon>
        <taxon>Tracheophyta</taxon>
        <taxon>Spermatophyta</taxon>
        <taxon>Magnoliopsida</taxon>
        <taxon>Liliopsida</taxon>
        <taxon>Poales</taxon>
        <taxon>Poaceae</taxon>
        <taxon>BOP clade</taxon>
        <taxon>Oryzoideae</taxon>
        <taxon>Oryzeae</taxon>
        <taxon>Oryzinae</taxon>
        <taxon>Oryza</taxon>
        <taxon>Oryza sativa</taxon>
    </lineage>
</organism>
<dbReference type="EMBL" id="AP014968">
    <property type="protein sequence ID" value="BAT16719.1"/>
    <property type="molecule type" value="Genomic_DNA"/>
</dbReference>
<dbReference type="Proteomes" id="UP000059680">
    <property type="component" value="Chromosome 12"/>
</dbReference>
<keyword evidence="3" id="KW-1185">Reference proteome</keyword>
<name>A0A0P0Y9C1_ORYSJ</name>
<accession>A0A0P0Y9C1</accession>
<evidence type="ECO:0000313" key="2">
    <source>
        <dbReference type="EMBL" id="BAT16719.1"/>
    </source>
</evidence>
<feature type="compositionally biased region" description="Gly residues" evidence="1">
    <location>
        <begin position="47"/>
        <end position="57"/>
    </location>
</feature>
<sequence length="113" mass="11583">MDNDGGASPSSLLSLSCYLSPFPIAVAPPSHLVVTIPILKPGSSSGSNGGGGAGTGVGRTPRATVPPPHWSTLGGALRRTRPREPPPPIVARVAVVICSYDDGYPKQPNYNIL</sequence>
<feature type="region of interest" description="Disordered" evidence="1">
    <location>
        <begin position="40"/>
        <end position="86"/>
    </location>
</feature>
<dbReference type="AlphaFoldDB" id="A0A0P0Y9C1"/>
<reference evidence="3" key="1">
    <citation type="journal article" date="2005" name="Nature">
        <title>The map-based sequence of the rice genome.</title>
        <authorList>
            <consortium name="International rice genome sequencing project (IRGSP)"/>
            <person name="Matsumoto T."/>
            <person name="Wu J."/>
            <person name="Kanamori H."/>
            <person name="Katayose Y."/>
            <person name="Fujisawa M."/>
            <person name="Namiki N."/>
            <person name="Mizuno H."/>
            <person name="Yamamoto K."/>
            <person name="Antonio B.A."/>
            <person name="Baba T."/>
            <person name="Sakata K."/>
            <person name="Nagamura Y."/>
            <person name="Aoki H."/>
            <person name="Arikawa K."/>
            <person name="Arita K."/>
            <person name="Bito T."/>
            <person name="Chiden Y."/>
            <person name="Fujitsuka N."/>
            <person name="Fukunaka R."/>
            <person name="Hamada M."/>
            <person name="Harada C."/>
            <person name="Hayashi A."/>
            <person name="Hijishita S."/>
            <person name="Honda M."/>
            <person name="Hosokawa S."/>
            <person name="Ichikawa Y."/>
            <person name="Idonuma A."/>
            <person name="Iijima M."/>
            <person name="Ikeda M."/>
            <person name="Ikeno M."/>
            <person name="Ito K."/>
            <person name="Ito S."/>
            <person name="Ito T."/>
            <person name="Ito Y."/>
            <person name="Ito Y."/>
            <person name="Iwabuchi A."/>
            <person name="Kamiya K."/>
            <person name="Karasawa W."/>
            <person name="Kurita K."/>
            <person name="Katagiri S."/>
            <person name="Kikuta A."/>
            <person name="Kobayashi H."/>
            <person name="Kobayashi N."/>
            <person name="Machita K."/>
            <person name="Maehara T."/>
            <person name="Masukawa M."/>
            <person name="Mizubayashi T."/>
            <person name="Mukai Y."/>
            <person name="Nagasaki H."/>
            <person name="Nagata Y."/>
            <person name="Naito S."/>
            <person name="Nakashima M."/>
            <person name="Nakama Y."/>
            <person name="Nakamichi Y."/>
            <person name="Nakamura M."/>
            <person name="Meguro A."/>
            <person name="Negishi M."/>
            <person name="Ohta I."/>
            <person name="Ohta T."/>
            <person name="Okamoto M."/>
            <person name="Ono N."/>
            <person name="Saji S."/>
            <person name="Sakaguchi M."/>
            <person name="Sakai K."/>
            <person name="Shibata M."/>
            <person name="Shimokawa T."/>
            <person name="Song J."/>
            <person name="Takazaki Y."/>
            <person name="Terasawa K."/>
            <person name="Tsugane M."/>
            <person name="Tsuji K."/>
            <person name="Ueda S."/>
            <person name="Waki K."/>
            <person name="Yamagata H."/>
            <person name="Yamamoto M."/>
            <person name="Yamamoto S."/>
            <person name="Yamane H."/>
            <person name="Yoshiki S."/>
            <person name="Yoshihara R."/>
            <person name="Yukawa K."/>
            <person name="Zhong H."/>
            <person name="Yano M."/>
            <person name="Yuan Q."/>
            <person name="Ouyang S."/>
            <person name="Liu J."/>
            <person name="Jones K.M."/>
            <person name="Gansberger K."/>
            <person name="Moffat K."/>
            <person name="Hill J."/>
            <person name="Bera J."/>
            <person name="Fadrosh D."/>
            <person name="Jin S."/>
            <person name="Johri S."/>
            <person name="Kim M."/>
            <person name="Overton L."/>
            <person name="Reardon M."/>
            <person name="Tsitrin T."/>
            <person name="Vuong H."/>
            <person name="Weaver B."/>
            <person name="Ciecko A."/>
            <person name="Tallon L."/>
            <person name="Jackson J."/>
            <person name="Pai G."/>
            <person name="Aken S.V."/>
            <person name="Utterback T."/>
            <person name="Reidmuller S."/>
            <person name="Feldblyum T."/>
            <person name="Hsiao J."/>
            <person name="Zismann V."/>
            <person name="Iobst S."/>
            <person name="de Vazeille A.R."/>
            <person name="Buell C.R."/>
            <person name="Ying K."/>
            <person name="Li Y."/>
            <person name="Lu T."/>
            <person name="Huang Y."/>
            <person name="Zhao Q."/>
            <person name="Feng Q."/>
            <person name="Zhang L."/>
            <person name="Zhu J."/>
            <person name="Weng Q."/>
            <person name="Mu J."/>
            <person name="Lu Y."/>
            <person name="Fan D."/>
            <person name="Liu Y."/>
            <person name="Guan J."/>
            <person name="Zhang Y."/>
            <person name="Yu S."/>
            <person name="Liu X."/>
            <person name="Zhang Y."/>
            <person name="Hong G."/>
            <person name="Han B."/>
            <person name="Choisne N."/>
            <person name="Demange N."/>
            <person name="Orjeda G."/>
            <person name="Samain S."/>
            <person name="Cattolico L."/>
            <person name="Pelletier E."/>
            <person name="Couloux A."/>
            <person name="Segurens B."/>
            <person name="Wincker P."/>
            <person name="D'Hont A."/>
            <person name="Scarpelli C."/>
            <person name="Weissenbach J."/>
            <person name="Salanoubat M."/>
            <person name="Quetier F."/>
            <person name="Yu Y."/>
            <person name="Kim H.R."/>
            <person name="Rambo T."/>
            <person name="Currie J."/>
            <person name="Collura K."/>
            <person name="Luo M."/>
            <person name="Yang T."/>
            <person name="Ammiraju J.S.S."/>
            <person name="Engler F."/>
            <person name="Soderlund C."/>
            <person name="Wing R.A."/>
            <person name="Palmer L.E."/>
            <person name="de la Bastide M."/>
            <person name="Spiegel L."/>
            <person name="Nascimento L."/>
            <person name="Zutavern T."/>
            <person name="O'Shaughnessy A."/>
            <person name="Dike S."/>
            <person name="Dedhia N."/>
            <person name="Preston R."/>
            <person name="Balija V."/>
            <person name="McCombie W.R."/>
            <person name="Chow T."/>
            <person name="Chen H."/>
            <person name="Chung M."/>
            <person name="Chen C."/>
            <person name="Shaw J."/>
            <person name="Wu H."/>
            <person name="Hsiao K."/>
            <person name="Chao Y."/>
            <person name="Chu M."/>
            <person name="Cheng C."/>
            <person name="Hour A."/>
            <person name="Lee P."/>
            <person name="Lin S."/>
            <person name="Lin Y."/>
            <person name="Liou J."/>
            <person name="Liu S."/>
            <person name="Hsing Y."/>
            <person name="Raghuvanshi S."/>
            <person name="Mohanty A."/>
            <person name="Bharti A.K."/>
            <person name="Gaur A."/>
            <person name="Gupta V."/>
            <person name="Kumar D."/>
            <person name="Ravi V."/>
            <person name="Vij S."/>
            <person name="Kapur A."/>
            <person name="Khurana P."/>
            <person name="Khurana P."/>
            <person name="Khurana J.P."/>
            <person name="Tyagi A.K."/>
            <person name="Gaikwad K."/>
            <person name="Singh A."/>
            <person name="Dalal V."/>
            <person name="Srivastava S."/>
            <person name="Dixit A."/>
            <person name="Pal A.K."/>
            <person name="Ghazi I.A."/>
            <person name="Yadav M."/>
            <person name="Pandit A."/>
            <person name="Bhargava A."/>
            <person name="Sureshbabu K."/>
            <person name="Batra K."/>
            <person name="Sharma T.R."/>
            <person name="Mohapatra T."/>
            <person name="Singh N.K."/>
            <person name="Messing J."/>
            <person name="Nelson A.B."/>
            <person name="Fuks G."/>
            <person name="Kavchok S."/>
            <person name="Keizer G."/>
            <person name="Linton E."/>
            <person name="Llaca V."/>
            <person name="Song R."/>
            <person name="Tanyolac B."/>
            <person name="Young S."/>
            <person name="Ho-Il K."/>
            <person name="Hahn J.H."/>
            <person name="Sangsakoo G."/>
            <person name="Vanavichit A."/>
            <person name="de Mattos Luiz.A.T."/>
            <person name="Zimmer P.D."/>
            <person name="Malone G."/>
            <person name="Dellagostin O."/>
            <person name="de Oliveira A.C."/>
            <person name="Bevan M."/>
            <person name="Bancroft I."/>
            <person name="Minx P."/>
            <person name="Cordum H."/>
            <person name="Wilson R."/>
            <person name="Cheng Z."/>
            <person name="Jin W."/>
            <person name="Jiang J."/>
            <person name="Leong S.A."/>
            <person name="Iwama H."/>
            <person name="Gojobori T."/>
            <person name="Itoh T."/>
            <person name="Niimura Y."/>
            <person name="Fujii Y."/>
            <person name="Habara T."/>
            <person name="Sakai H."/>
            <person name="Sato Y."/>
            <person name="Wilson G."/>
            <person name="Kumar K."/>
            <person name="McCouch S."/>
            <person name="Juretic N."/>
            <person name="Hoen D."/>
            <person name="Wright S."/>
            <person name="Bruskiewich R."/>
            <person name="Bureau T."/>
            <person name="Miyao A."/>
            <person name="Hirochika H."/>
            <person name="Nishikawa T."/>
            <person name="Kadowaki K."/>
            <person name="Sugiura M."/>
            <person name="Burr B."/>
            <person name="Sasaki T."/>
        </authorList>
    </citation>
    <scope>NUCLEOTIDE SEQUENCE [LARGE SCALE GENOMIC DNA]</scope>
    <source>
        <strain evidence="3">cv. Nipponbare</strain>
    </source>
</reference>
<reference evidence="2 3" key="2">
    <citation type="journal article" date="2013" name="Plant Cell Physiol.">
        <title>Rice Annotation Project Database (RAP-DB): an integrative and interactive database for rice genomics.</title>
        <authorList>
            <person name="Sakai H."/>
            <person name="Lee S.S."/>
            <person name="Tanaka T."/>
            <person name="Numa H."/>
            <person name="Kim J."/>
            <person name="Kawahara Y."/>
            <person name="Wakimoto H."/>
            <person name="Yang C.C."/>
            <person name="Iwamoto M."/>
            <person name="Abe T."/>
            <person name="Yamada Y."/>
            <person name="Muto A."/>
            <person name="Inokuchi H."/>
            <person name="Ikemura T."/>
            <person name="Matsumoto T."/>
            <person name="Sasaki T."/>
            <person name="Itoh T."/>
        </authorList>
    </citation>
    <scope>NUCLEOTIDE SEQUENCE [LARGE SCALE GENOMIC DNA]</scope>
    <source>
        <strain evidence="3">cv. Nipponbare</strain>
    </source>
</reference>
<dbReference type="Gramene" id="Os12t0282766-00">
    <property type="protein sequence ID" value="Os12t0282766-00"/>
    <property type="gene ID" value="Os12g0282766"/>
</dbReference>
<protein>
    <submittedName>
        <fullName evidence="2">Os12g0282766 protein</fullName>
    </submittedName>
</protein>
<dbReference type="InParanoid" id="A0A0P0Y9C1"/>
<reference evidence="2 3" key="3">
    <citation type="journal article" date="2013" name="Rice">
        <title>Improvement of the Oryza sativa Nipponbare reference genome using next generation sequence and optical map data.</title>
        <authorList>
            <person name="Kawahara Y."/>
            <person name="de la Bastide M."/>
            <person name="Hamilton J.P."/>
            <person name="Kanamori H."/>
            <person name="McCombie W.R."/>
            <person name="Ouyang S."/>
            <person name="Schwartz D.C."/>
            <person name="Tanaka T."/>
            <person name="Wu J."/>
            <person name="Zhou S."/>
            <person name="Childs K.L."/>
            <person name="Davidson R.M."/>
            <person name="Lin H."/>
            <person name="Quesada-Ocampo L."/>
            <person name="Vaillancourt B."/>
            <person name="Sakai H."/>
            <person name="Lee S.S."/>
            <person name="Kim J."/>
            <person name="Numa H."/>
            <person name="Itoh T."/>
            <person name="Buell C.R."/>
            <person name="Matsumoto T."/>
        </authorList>
    </citation>
    <scope>NUCLEOTIDE SEQUENCE [LARGE SCALE GENOMIC DNA]</scope>
    <source>
        <strain evidence="3">cv. Nipponbare</strain>
    </source>
</reference>
<proteinExistence type="predicted"/>
<evidence type="ECO:0000313" key="3">
    <source>
        <dbReference type="Proteomes" id="UP000059680"/>
    </source>
</evidence>
<dbReference type="PaxDb" id="39947-A0A0P0Y9C1"/>
<gene>
    <name evidence="2" type="ordered locus">Os12g0282766</name>
    <name evidence="2" type="ORF">OSNPB_120282766</name>
</gene>